<keyword evidence="2" id="KW-0805">Transcription regulation</keyword>
<evidence type="ECO:0000256" key="3">
    <source>
        <dbReference type="ARBA" id="ARBA00023082"/>
    </source>
</evidence>
<feature type="domain" description="RNA polymerase sigma-70 region 2" evidence="5">
    <location>
        <begin position="31"/>
        <end position="88"/>
    </location>
</feature>
<reference evidence="6 7" key="1">
    <citation type="submission" date="2018-08" db="EMBL/GenBank/DDBJ databases">
        <title>A genome reference for cultivated species of the human gut microbiota.</title>
        <authorList>
            <person name="Zou Y."/>
            <person name="Xue W."/>
            <person name="Luo G."/>
        </authorList>
    </citation>
    <scope>NUCLEOTIDE SEQUENCE [LARGE SCALE GENOMIC DNA]</scope>
    <source>
        <strain evidence="6 7">AF14-18</strain>
    </source>
</reference>
<proteinExistence type="inferred from homology"/>
<dbReference type="InterPro" id="IPR013325">
    <property type="entry name" value="RNA_pol_sigma_r2"/>
</dbReference>
<keyword evidence="4" id="KW-0804">Transcription</keyword>
<dbReference type="InterPro" id="IPR039425">
    <property type="entry name" value="RNA_pol_sigma-70-like"/>
</dbReference>
<name>A0A412Z0K9_9FIRM</name>
<dbReference type="InterPro" id="IPR007627">
    <property type="entry name" value="RNA_pol_sigma70_r2"/>
</dbReference>
<evidence type="ECO:0000256" key="2">
    <source>
        <dbReference type="ARBA" id="ARBA00023015"/>
    </source>
</evidence>
<dbReference type="NCBIfam" id="TIGR02937">
    <property type="entry name" value="sigma70-ECF"/>
    <property type="match status" value="1"/>
</dbReference>
<dbReference type="AlphaFoldDB" id="A0A412Z0K9"/>
<dbReference type="GO" id="GO:0016987">
    <property type="term" value="F:sigma factor activity"/>
    <property type="evidence" value="ECO:0007669"/>
    <property type="project" value="UniProtKB-KW"/>
</dbReference>
<dbReference type="Gene3D" id="1.10.1740.10">
    <property type="match status" value="1"/>
</dbReference>
<protein>
    <submittedName>
        <fullName evidence="6">RNA polymerase sigma factor</fullName>
    </submittedName>
</protein>
<evidence type="ECO:0000259" key="5">
    <source>
        <dbReference type="Pfam" id="PF04542"/>
    </source>
</evidence>
<evidence type="ECO:0000313" key="6">
    <source>
        <dbReference type="EMBL" id="RGV73375.1"/>
    </source>
</evidence>
<evidence type="ECO:0000256" key="1">
    <source>
        <dbReference type="ARBA" id="ARBA00010641"/>
    </source>
</evidence>
<evidence type="ECO:0000256" key="4">
    <source>
        <dbReference type="ARBA" id="ARBA00023163"/>
    </source>
</evidence>
<dbReference type="SUPFAM" id="SSF88946">
    <property type="entry name" value="Sigma2 domain of RNA polymerase sigma factors"/>
    <property type="match status" value="1"/>
</dbReference>
<dbReference type="RefSeq" id="WP_118019296.1">
    <property type="nucleotide sequence ID" value="NZ_CAUHGS010000007.1"/>
</dbReference>
<evidence type="ECO:0000313" key="7">
    <source>
        <dbReference type="Proteomes" id="UP000284543"/>
    </source>
</evidence>
<dbReference type="PANTHER" id="PTHR43133">
    <property type="entry name" value="RNA POLYMERASE ECF-TYPE SIGMA FACTO"/>
    <property type="match status" value="1"/>
</dbReference>
<comment type="caution">
    <text evidence="6">The sequence shown here is derived from an EMBL/GenBank/DDBJ whole genome shotgun (WGS) entry which is preliminary data.</text>
</comment>
<dbReference type="Proteomes" id="UP000284543">
    <property type="component" value="Unassembled WGS sequence"/>
</dbReference>
<accession>A0A412Z0K9</accession>
<gene>
    <name evidence="6" type="ORF">DWW02_21255</name>
</gene>
<dbReference type="GO" id="GO:0006352">
    <property type="term" value="P:DNA-templated transcription initiation"/>
    <property type="evidence" value="ECO:0007669"/>
    <property type="project" value="InterPro"/>
</dbReference>
<dbReference type="InterPro" id="IPR014284">
    <property type="entry name" value="RNA_pol_sigma-70_dom"/>
</dbReference>
<keyword evidence="3" id="KW-0731">Sigma factor</keyword>
<sequence>MEKQEKYDMERLVDLAASGNRDALEELLGDVQDMVFNLSLRMLGTVPDAEDACQEILIKVMTHLSDFRKESRFSTWVFRVAVNHVLAYRKHMFSHHPLSFEYYGEDIANGREEDVPDMTGGVDRGILEEELKLSCTNVMLQCLDGESRCIFILGTMFRLDSAVAGEILGISPAAYRKRLSRIREKMAAFLGEYCGLAGGKCSCRRRVDYAIASRRLTPERLEYNGMEQGRSRIAEQCRAIMEEIDGQSRIFVEMPFYRTGPEAKEFIKGLLRSDAYRTVMMS</sequence>
<dbReference type="EMBL" id="QRZM01000010">
    <property type="protein sequence ID" value="RGV73375.1"/>
    <property type="molecule type" value="Genomic_DNA"/>
</dbReference>
<organism evidence="6 7">
    <name type="scientific">Enterocloster bolteae</name>
    <dbReference type="NCBI Taxonomy" id="208479"/>
    <lineage>
        <taxon>Bacteria</taxon>
        <taxon>Bacillati</taxon>
        <taxon>Bacillota</taxon>
        <taxon>Clostridia</taxon>
        <taxon>Lachnospirales</taxon>
        <taxon>Lachnospiraceae</taxon>
        <taxon>Enterocloster</taxon>
    </lineage>
</organism>
<dbReference type="Pfam" id="PF04542">
    <property type="entry name" value="Sigma70_r2"/>
    <property type="match status" value="1"/>
</dbReference>
<dbReference type="InterPro" id="IPR013324">
    <property type="entry name" value="RNA_pol_sigma_r3/r4-like"/>
</dbReference>
<comment type="similarity">
    <text evidence="1">Belongs to the sigma-70 factor family. ECF subfamily.</text>
</comment>
<dbReference type="PANTHER" id="PTHR43133:SF51">
    <property type="entry name" value="RNA POLYMERASE SIGMA FACTOR"/>
    <property type="match status" value="1"/>
</dbReference>
<dbReference type="SUPFAM" id="SSF88659">
    <property type="entry name" value="Sigma3 and sigma4 domains of RNA polymerase sigma factors"/>
    <property type="match status" value="1"/>
</dbReference>